<dbReference type="PANTHER" id="PTHR46322:SF1">
    <property type="entry name" value="PUROMYCIN-SENSITIVE AMINOPEPTIDASE"/>
    <property type="match status" value="1"/>
</dbReference>
<evidence type="ECO:0000256" key="4">
    <source>
        <dbReference type="ARBA" id="ARBA00022670"/>
    </source>
</evidence>
<evidence type="ECO:0000313" key="11">
    <source>
        <dbReference type="EMBL" id="MQL77483.1"/>
    </source>
</evidence>
<evidence type="ECO:0000256" key="6">
    <source>
        <dbReference type="ARBA" id="ARBA00022801"/>
    </source>
</evidence>
<comment type="caution">
    <text evidence="11">The sequence shown here is derived from an EMBL/GenBank/DDBJ whole genome shotgun (WGS) entry which is preliminary data.</text>
</comment>
<accession>A0A843U7W6</accession>
<dbReference type="EMBL" id="NMUH01000351">
    <property type="protein sequence ID" value="MQL77483.1"/>
    <property type="molecule type" value="Genomic_DNA"/>
</dbReference>
<keyword evidence="7" id="KW-0862">Zinc</keyword>
<dbReference type="Proteomes" id="UP000652761">
    <property type="component" value="Unassembled WGS sequence"/>
</dbReference>
<dbReference type="SUPFAM" id="SSF55486">
    <property type="entry name" value="Metalloproteases ('zincins'), catalytic domain"/>
    <property type="match status" value="1"/>
</dbReference>
<comment type="similarity">
    <text evidence="2">Belongs to the peptidase M1 family.</text>
</comment>
<feature type="domain" description="Aminopeptidase N-like N-terminal" evidence="10">
    <location>
        <begin position="140"/>
        <end position="303"/>
    </location>
</feature>
<dbReference type="PANTHER" id="PTHR46322">
    <property type="entry name" value="PUROMYCIN-SENSITIVE AMINOPEPTIDASE"/>
    <property type="match status" value="1"/>
</dbReference>
<reference evidence="11" key="1">
    <citation type="submission" date="2017-07" db="EMBL/GenBank/DDBJ databases">
        <title>Taro Niue Genome Assembly and Annotation.</title>
        <authorList>
            <person name="Atibalentja N."/>
            <person name="Keating K."/>
            <person name="Fields C.J."/>
        </authorList>
    </citation>
    <scope>NUCLEOTIDE SEQUENCE</scope>
    <source>
        <strain evidence="11">Niue_2</strain>
        <tissue evidence="11">Leaf</tissue>
    </source>
</reference>
<feature type="signal peptide" evidence="9">
    <location>
        <begin position="1"/>
        <end position="19"/>
    </location>
</feature>
<evidence type="ECO:0000256" key="5">
    <source>
        <dbReference type="ARBA" id="ARBA00022723"/>
    </source>
</evidence>
<keyword evidence="12" id="KW-1185">Reference proteome</keyword>
<keyword evidence="5" id="KW-0479">Metal-binding</keyword>
<dbReference type="AlphaFoldDB" id="A0A843U7W6"/>
<dbReference type="Gene3D" id="3.30.2010.30">
    <property type="match status" value="1"/>
</dbReference>
<keyword evidence="6" id="KW-0378">Hydrolase</keyword>
<dbReference type="SUPFAM" id="SSF63737">
    <property type="entry name" value="Leukotriene A4 hydrolase N-terminal domain"/>
    <property type="match status" value="1"/>
</dbReference>
<feature type="non-terminal residue" evidence="11">
    <location>
        <position position="1"/>
    </location>
</feature>
<dbReference type="GO" id="GO:0006508">
    <property type="term" value="P:proteolysis"/>
    <property type="evidence" value="ECO:0007669"/>
    <property type="project" value="UniProtKB-KW"/>
</dbReference>
<dbReference type="GO" id="GO:0004177">
    <property type="term" value="F:aminopeptidase activity"/>
    <property type="evidence" value="ECO:0007669"/>
    <property type="project" value="UniProtKB-KW"/>
</dbReference>
<dbReference type="InterPro" id="IPR042097">
    <property type="entry name" value="Aminopeptidase_N-like_N_sf"/>
</dbReference>
<dbReference type="Pfam" id="PF17900">
    <property type="entry name" value="Peptidase_M1_N"/>
    <property type="match status" value="1"/>
</dbReference>
<proteinExistence type="inferred from homology"/>
<evidence type="ECO:0000256" key="8">
    <source>
        <dbReference type="ARBA" id="ARBA00023049"/>
    </source>
</evidence>
<dbReference type="Gene3D" id="2.60.40.1730">
    <property type="entry name" value="tricorn interacting facor f3 domain"/>
    <property type="match status" value="1"/>
</dbReference>
<evidence type="ECO:0000256" key="7">
    <source>
        <dbReference type="ARBA" id="ARBA00022833"/>
    </source>
</evidence>
<dbReference type="FunFam" id="3.30.2010.30:FF:000002">
    <property type="entry name" value="Putative aminopeptidase N"/>
    <property type="match status" value="1"/>
</dbReference>
<dbReference type="GO" id="GO:0008270">
    <property type="term" value="F:zinc ion binding"/>
    <property type="evidence" value="ECO:0007669"/>
    <property type="project" value="InterPro"/>
</dbReference>
<evidence type="ECO:0000256" key="9">
    <source>
        <dbReference type="SAM" id="SignalP"/>
    </source>
</evidence>
<name>A0A843U7W6_COLES</name>
<sequence>GISTCCHLRVVVGFPLVAAVPIRFCLWGNKNEKRRSEVGFGGWNGCASDPPMQKFESREDWFRSTRSYCSLHHSAKSSYRSTSNGSLEETRLGRKRLTCSVATQPVPSQTEESKMDTPKEIFLKDYKMPDYYFDSVDLEFVLGEEKTIVTSKIKIFPRIEGTSNPLILDGHDVKLLSIKVDGKELKKEDFHLDLRHLTLPLPPSSTFVLEIVTEICPQKNTSLEGLYISSGNFCTQCEAEGFRKITFYQDRPDIMATYTCRIEADKTLYPVLLSNGNLIRHGELEGGKHFAIWEDPFKKPCYLFALVAGQLVSRDDTFVTQSGRNVTLRIWTPAQDVPKTAHAMYSLKAAMKWDEEVFGLEYDLDLFNIVAVPDFNMCNVIIKI</sequence>
<dbReference type="GO" id="GO:0008237">
    <property type="term" value="F:metallopeptidase activity"/>
    <property type="evidence" value="ECO:0007669"/>
    <property type="project" value="UniProtKB-KW"/>
</dbReference>
<keyword evidence="9" id="KW-0732">Signal</keyword>
<protein>
    <recommendedName>
        <fullName evidence="10">Aminopeptidase N-like N-terminal domain-containing protein</fullName>
    </recommendedName>
</protein>
<dbReference type="InterPro" id="IPR012779">
    <property type="entry name" value="Peptidase_M1_pepN"/>
</dbReference>
<keyword evidence="4" id="KW-0645">Protease</keyword>
<dbReference type="FunFam" id="2.60.40.1730:FF:000005">
    <property type="entry name" value="Aminopeptidase N"/>
    <property type="match status" value="1"/>
</dbReference>
<dbReference type="OrthoDB" id="10031169at2759"/>
<dbReference type="InterPro" id="IPR045357">
    <property type="entry name" value="Aminopeptidase_N-like_N"/>
</dbReference>
<evidence type="ECO:0000256" key="2">
    <source>
        <dbReference type="ARBA" id="ARBA00010136"/>
    </source>
</evidence>
<gene>
    <name evidence="11" type="ORF">Taro_009884</name>
</gene>
<comment type="cofactor">
    <cofactor evidence="1">
        <name>Zn(2+)</name>
        <dbReference type="ChEBI" id="CHEBI:29105"/>
    </cofactor>
</comment>
<evidence type="ECO:0000256" key="1">
    <source>
        <dbReference type="ARBA" id="ARBA00001947"/>
    </source>
</evidence>
<keyword evidence="8" id="KW-0482">Metalloprotease</keyword>
<evidence type="ECO:0000259" key="10">
    <source>
        <dbReference type="Pfam" id="PF17900"/>
    </source>
</evidence>
<evidence type="ECO:0000256" key="3">
    <source>
        <dbReference type="ARBA" id="ARBA00022438"/>
    </source>
</evidence>
<organism evidence="11 12">
    <name type="scientific">Colocasia esculenta</name>
    <name type="common">Wild taro</name>
    <name type="synonym">Arum esculentum</name>
    <dbReference type="NCBI Taxonomy" id="4460"/>
    <lineage>
        <taxon>Eukaryota</taxon>
        <taxon>Viridiplantae</taxon>
        <taxon>Streptophyta</taxon>
        <taxon>Embryophyta</taxon>
        <taxon>Tracheophyta</taxon>
        <taxon>Spermatophyta</taxon>
        <taxon>Magnoliopsida</taxon>
        <taxon>Liliopsida</taxon>
        <taxon>Araceae</taxon>
        <taxon>Aroideae</taxon>
        <taxon>Colocasieae</taxon>
        <taxon>Colocasia</taxon>
    </lineage>
</organism>
<evidence type="ECO:0000313" key="12">
    <source>
        <dbReference type="Proteomes" id="UP000652761"/>
    </source>
</evidence>
<dbReference type="GO" id="GO:0009507">
    <property type="term" value="C:chloroplast"/>
    <property type="evidence" value="ECO:0007669"/>
    <property type="project" value="TreeGrafter"/>
</dbReference>
<keyword evidence="3" id="KW-0031">Aminopeptidase</keyword>
<feature type="chain" id="PRO_5032437094" description="Aminopeptidase N-like N-terminal domain-containing protein" evidence="9">
    <location>
        <begin position="20"/>
        <end position="384"/>
    </location>
</feature>